<dbReference type="AlphaFoldDB" id="A0A918T7Q1"/>
<reference evidence="3" key="2">
    <citation type="submission" date="2020-09" db="EMBL/GenBank/DDBJ databases">
        <authorList>
            <person name="Sun Q."/>
            <person name="Kim S."/>
        </authorList>
    </citation>
    <scope>NUCLEOTIDE SEQUENCE</scope>
    <source>
        <strain evidence="3">KCTC 23077</strain>
    </source>
</reference>
<comment type="caution">
    <text evidence="3">The sequence shown here is derived from an EMBL/GenBank/DDBJ whole genome shotgun (WGS) entry which is preliminary data.</text>
</comment>
<protein>
    <recommendedName>
        <fullName evidence="2">Signal transduction histidine kinase internal region domain-containing protein</fullName>
    </recommendedName>
</protein>
<dbReference type="EMBL" id="BMYD01000006">
    <property type="protein sequence ID" value="GHA89083.1"/>
    <property type="molecule type" value="Genomic_DNA"/>
</dbReference>
<dbReference type="Proteomes" id="UP000646426">
    <property type="component" value="Unassembled WGS sequence"/>
</dbReference>
<dbReference type="GO" id="GO:0000155">
    <property type="term" value="F:phosphorelay sensor kinase activity"/>
    <property type="evidence" value="ECO:0007669"/>
    <property type="project" value="InterPro"/>
</dbReference>
<proteinExistence type="predicted"/>
<dbReference type="PANTHER" id="PTHR34220:SF7">
    <property type="entry name" value="SENSOR HISTIDINE KINASE YPDA"/>
    <property type="match status" value="1"/>
</dbReference>
<evidence type="ECO:0000256" key="1">
    <source>
        <dbReference type="SAM" id="Phobius"/>
    </source>
</evidence>
<feature type="transmembrane region" description="Helical" evidence="1">
    <location>
        <begin position="9"/>
        <end position="31"/>
    </location>
</feature>
<dbReference type="RefSeq" id="WP_189457797.1">
    <property type="nucleotide sequence ID" value="NZ_BMYD01000006.1"/>
</dbReference>
<sequence length="347" mass="37534">MPTAALRFGLINAAVWCVYGAVSLAMGRAFAGGESSGYTLVVILLTVLLWTASASLRRVALARGWLRCEPLALAWRLGFAVAGLALLVQAGIAVVLFFALGQGWVTLHGTGARYSVGAAFGYWVNTVIMLALWTGVWAGRRMLRRARESEVAALRAESARSALELDALRARLNPHFVFNALNNLRALILEDPGRARELVTRLSSTLRHALEHSQHEWTTLGEEISVVGDYLAVEQVHYESRLQPRIDVSDALHGARLPPMALQLLVENAIKHGIARTAGGGVLAIDAERRGDVLIARVTNAGRLDDGARAGTGVGHAFLHERLARIGGRFELSEHDGRVIATLEIPQ</sequence>
<feature type="transmembrane region" description="Helical" evidence="1">
    <location>
        <begin position="120"/>
        <end position="139"/>
    </location>
</feature>
<dbReference type="InterPro" id="IPR050640">
    <property type="entry name" value="Bact_2-comp_sensor_kinase"/>
</dbReference>
<feature type="domain" description="Signal transduction histidine kinase internal region" evidence="2">
    <location>
        <begin position="164"/>
        <end position="242"/>
    </location>
</feature>
<evidence type="ECO:0000313" key="3">
    <source>
        <dbReference type="EMBL" id="GHA89083.1"/>
    </source>
</evidence>
<dbReference type="PANTHER" id="PTHR34220">
    <property type="entry name" value="SENSOR HISTIDINE KINASE YPDA"/>
    <property type="match status" value="1"/>
</dbReference>
<dbReference type="SUPFAM" id="SSF55874">
    <property type="entry name" value="ATPase domain of HSP90 chaperone/DNA topoisomerase II/histidine kinase"/>
    <property type="match status" value="1"/>
</dbReference>
<dbReference type="Gene3D" id="3.30.565.10">
    <property type="entry name" value="Histidine kinase-like ATPase, C-terminal domain"/>
    <property type="match status" value="1"/>
</dbReference>
<keyword evidence="1" id="KW-0472">Membrane</keyword>
<dbReference type="Pfam" id="PF06580">
    <property type="entry name" value="His_kinase"/>
    <property type="match status" value="1"/>
</dbReference>
<keyword evidence="1" id="KW-1133">Transmembrane helix</keyword>
<gene>
    <name evidence="3" type="ORF">GCM10007067_28750</name>
</gene>
<keyword evidence="1" id="KW-0812">Transmembrane</keyword>
<reference evidence="3" key="1">
    <citation type="journal article" date="2014" name="Int. J. Syst. Evol. Microbiol.">
        <title>Complete genome sequence of Corynebacterium casei LMG S-19264T (=DSM 44701T), isolated from a smear-ripened cheese.</title>
        <authorList>
            <consortium name="US DOE Joint Genome Institute (JGI-PGF)"/>
            <person name="Walter F."/>
            <person name="Albersmeier A."/>
            <person name="Kalinowski J."/>
            <person name="Ruckert C."/>
        </authorList>
    </citation>
    <scope>NUCLEOTIDE SEQUENCE</scope>
    <source>
        <strain evidence="3">KCTC 23077</strain>
    </source>
</reference>
<dbReference type="GO" id="GO:0016020">
    <property type="term" value="C:membrane"/>
    <property type="evidence" value="ECO:0007669"/>
    <property type="project" value="InterPro"/>
</dbReference>
<feature type="transmembrane region" description="Helical" evidence="1">
    <location>
        <begin position="37"/>
        <end position="56"/>
    </location>
</feature>
<dbReference type="InterPro" id="IPR010559">
    <property type="entry name" value="Sig_transdc_His_kin_internal"/>
</dbReference>
<keyword evidence="4" id="KW-1185">Reference proteome</keyword>
<evidence type="ECO:0000259" key="2">
    <source>
        <dbReference type="Pfam" id="PF06580"/>
    </source>
</evidence>
<name>A0A918T7Q1_9GAMM</name>
<feature type="transmembrane region" description="Helical" evidence="1">
    <location>
        <begin position="77"/>
        <end position="100"/>
    </location>
</feature>
<dbReference type="InterPro" id="IPR036890">
    <property type="entry name" value="HATPase_C_sf"/>
</dbReference>
<organism evidence="3 4">
    <name type="scientific">Cognatilysobacter bugurensis</name>
    <dbReference type="NCBI Taxonomy" id="543356"/>
    <lineage>
        <taxon>Bacteria</taxon>
        <taxon>Pseudomonadati</taxon>
        <taxon>Pseudomonadota</taxon>
        <taxon>Gammaproteobacteria</taxon>
        <taxon>Lysobacterales</taxon>
        <taxon>Lysobacteraceae</taxon>
        <taxon>Cognatilysobacter</taxon>
    </lineage>
</organism>
<accession>A0A918T7Q1</accession>
<evidence type="ECO:0000313" key="4">
    <source>
        <dbReference type="Proteomes" id="UP000646426"/>
    </source>
</evidence>